<evidence type="ECO:0000313" key="2">
    <source>
        <dbReference type="EMBL" id="GLC54695.1"/>
    </source>
</evidence>
<sequence length="462" mass="51098">MTITNVRFHFSQTLSSIAVIVLNLSFFYSYGLADTVKIGLSVRATEADLPSTDLGVRVLRPVYATVPVTRDGKTNVTVVMTLWLKRVGAAKGPYDMPHQAQDAIRLVVWVDNPTNLFQRTNGHLLLPTEHAHWSPKLSLETEHPGPVLPINMEPSRRHYRRVWGVGQRPYSYRVDLPAGVGECFKVIEASYPLHKHTICLPPASEGDVCASLAPPDVYTPDKPALYTMIGPVRHPQSSRDWAAHYAEVAGRLVNYVTYHVSIGASGLMLYADELMRRYFARNEQLAQLVHKGHLRLISWELQERSHNDTDGVGRPLGYNYDQGLVGSHNLLGLSSCGANIFVLIGDLDEYIYFPRPGRKWPEPWGRCMGMGGGTSVPEPITIHRLNRFETLTSAVPAANESALWIEPGTLDVRVSADGDSAVQVHSTTPAGATPHPLALYDVVHATPMAKNKGARTPPSLRW</sequence>
<dbReference type="EMBL" id="BRXU01000011">
    <property type="protein sequence ID" value="GLC54695.1"/>
    <property type="molecule type" value="Genomic_DNA"/>
</dbReference>
<gene>
    <name evidence="2" type="primary">PLEST010621</name>
    <name evidence="2" type="ORF">PLESTB_000896300</name>
</gene>
<dbReference type="AlphaFoldDB" id="A0A9W6BMX5"/>
<feature type="transmembrane region" description="Helical" evidence="1">
    <location>
        <begin position="12"/>
        <end position="33"/>
    </location>
</feature>
<keyword evidence="3" id="KW-1185">Reference proteome</keyword>
<keyword evidence="1" id="KW-0472">Membrane</keyword>
<evidence type="ECO:0000313" key="3">
    <source>
        <dbReference type="Proteomes" id="UP001165080"/>
    </source>
</evidence>
<keyword evidence="1" id="KW-1133">Transmembrane helix</keyword>
<accession>A0A9W6BMX5</accession>
<dbReference type="Proteomes" id="UP001165080">
    <property type="component" value="Unassembled WGS sequence"/>
</dbReference>
<proteinExistence type="predicted"/>
<keyword evidence="1" id="KW-0812">Transmembrane</keyword>
<evidence type="ECO:0000256" key="1">
    <source>
        <dbReference type="SAM" id="Phobius"/>
    </source>
</evidence>
<comment type="caution">
    <text evidence="2">The sequence shown here is derived from an EMBL/GenBank/DDBJ whole genome shotgun (WGS) entry which is preliminary data.</text>
</comment>
<protein>
    <recommendedName>
        <fullName evidence="4">Glycosyltransferase family 92 protein</fullName>
    </recommendedName>
</protein>
<organism evidence="2 3">
    <name type="scientific">Pleodorina starrii</name>
    <dbReference type="NCBI Taxonomy" id="330485"/>
    <lineage>
        <taxon>Eukaryota</taxon>
        <taxon>Viridiplantae</taxon>
        <taxon>Chlorophyta</taxon>
        <taxon>core chlorophytes</taxon>
        <taxon>Chlorophyceae</taxon>
        <taxon>CS clade</taxon>
        <taxon>Chlamydomonadales</taxon>
        <taxon>Volvocaceae</taxon>
        <taxon>Pleodorina</taxon>
    </lineage>
</organism>
<name>A0A9W6BMX5_9CHLO</name>
<evidence type="ECO:0008006" key="4">
    <source>
        <dbReference type="Google" id="ProtNLM"/>
    </source>
</evidence>
<reference evidence="2 3" key="1">
    <citation type="journal article" date="2023" name="Commun. Biol.">
        <title>Reorganization of the ancestral sex-determining regions during the evolution of trioecy in Pleodorina starrii.</title>
        <authorList>
            <person name="Takahashi K."/>
            <person name="Suzuki S."/>
            <person name="Kawai-Toyooka H."/>
            <person name="Yamamoto K."/>
            <person name="Hamaji T."/>
            <person name="Ootsuki R."/>
            <person name="Yamaguchi H."/>
            <person name="Kawachi M."/>
            <person name="Higashiyama T."/>
            <person name="Nozaki H."/>
        </authorList>
    </citation>
    <scope>NUCLEOTIDE SEQUENCE [LARGE SCALE GENOMIC DNA]</scope>
    <source>
        <strain evidence="2 3">NIES-4479</strain>
    </source>
</reference>